<dbReference type="EMBL" id="JAUQSZ010000001">
    <property type="protein sequence ID" value="MDO7840739.1"/>
    <property type="molecule type" value="Genomic_DNA"/>
</dbReference>
<evidence type="ECO:0000313" key="3">
    <source>
        <dbReference type="Proteomes" id="UP001176468"/>
    </source>
</evidence>
<evidence type="ECO:0008006" key="4">
    <source>
        <dbReference type="Google" id="ProtNLM"/>
    </source>
</evidence>
<feature type="transmembrane region" description="Helical" evidence="1">
    <location>
        <begin position="114"/>
        <end position="133"/>
    </location>
</feature>
<reference evidence="2" key="1">
    <citation type="submission" date="2023-07" db="EMBL/GenBank/DDBJ databases">
        <authorList>
            <person name="Kim M.K."/>
        </authorList>
    </citation>
    <scope>NUCLEOTIDE SEQUENCE</scope>
    <source>
        <strain evidence="2">CA1-15</strain>
    </source>
</reference>
<feature type="transmembrane region" description="Helical" evidence="1">
    <location>
        <begin position="295"/>
        <end position="314"/>
    </location>
</feature>
<feature type="transmembrane region" description="Helical" evidence="1">
    <location>
        <begin position="225"/>
        <end position="244"/>
    </location>
</feature>
<dbReference type="RefSeq" id="WP_304559734.1">
    <property type="nucleotide sequence ID" value="NZ_JAUQSZ010000001.1"/>
</dbReference>
<proteinExistence type="predicted"/>
<accession>A0ABT8ZUD7</accession>
<feature type="transmembrane region" description="Helical" evidence="1">
    <location>
        <begin position="165"/>
        <end position="182"/>
    </location>
</feature>
<keyword evidence="3" id="KW-1185">Reference proteome</keyword>
<keyword evidence="1" id="KW-0812">Transmembrane</keyword>
<feature type="transmembrane region" description="Helical" evidence="1">
    <location>
        <begin position="86"/>
        <end position="107"/>
    </location>
</feature>
<protein>
    <recommendedName>
        <fullName evidence="4">Glycosyltransferase RgtA/B/C/D-like domain-containing protein</fullName>
    </recommendedName>
</protein>
<keyword evidence="1" id="KW-0472">Membrane</keyword>
<evidence type="ECO:0000256" key="1">
    <source>
        <dbReference type="SAM" id="Phobius"/>
    </source>
</evidence>
<name>A0ABT8ZUD7_9SPHN</name>
<dbReference type="Proteomes" id="UP001176468">
    <property type="component" value="Unassembled WGS sequence"/>
</dbReference>
<feature type="transmembrane region" description="Helical" evidence="1">
    <location>
        <begin position="139"/>
        <end position="158"/>
    </location>
</feature>
<evidence type="ECO:0000313" key="2">
    <source>
        <dbReference type="EMBL" id="MDO7840739.1"/>
    </source>
</evidence>
<sequence>MLVWLAAMALFFRKHILSGFDQGFSDRADGIIEVAILEHWRNVWSGAAAWNVTGYFHPYPGTLGYNDGYFLYGLSYTFWRLFADPLLADTLNLATFKSIGFFAAYMLVARTLRWGRGAALFVAFVFTDANGLMIQAGHAQLQSVALLPVAMLLAVAVVRAGSVRAACVASAALGLLMAAWLFTAFYMAWFTIFFGCVMAGCWLVTSGNWRPRRAMRLFARHHRTVEAGALPFLIALVPFFAVYLPKMRETGGQALNEIYYYLLFPIDAINVGASNYVWGWLIRSFPSVLLTGEHVTGFPLLMFALGVTALWRCVARGSPPLRAFALAVILCWLLTLRVGEYSGWALVYHLVPGAKGLRVVARFQLFLILPLLLVVVAAHHARAAHWARTRPLLLAGVVLFLVAEQIGSDVPVALSRSRDGAALAAVPAPPRECQSFYVVTARRHEPVYVDAARHGMYPHNVDAMLLAQFWRVPTLNGYSTFTPRDWVFANPRAGDYDARVAAYAVRHGLSHVCRLDMEQPQPWTRVL</sequence>
<comment type="caution">
    <text evidence="2">The sequence shown here is derived from an EMBL/GenBank/DDBJ whole genome shotgun (WGS) entry which is preliminary data.</text>
</comment>
<keyword evidence="1" id="KW-1133">Transmembrane helix</keyword>
<feature type="transmembrane region" description="Helical" evidence="1">
    <location>
        <begin position="359"/>
        <end position="379"/>
    </location>
</feature>
<gene>
    <name evidence="2" type="ORF">Q5H94_00230</name>
</gene>
<feature type="transmembrane region" description="Helical" evidence="1">
    <location>
        <begin position="321"/>
        <end position="339"/>
    </location>
</feature>
<organism evidence="2 3">
    <name type="scientific">Sphingomonas immobilis</name>
    <dbReference type="NCBI Taxonomy" id="3063997"/>
    <lineage>
        <taxon>Bacteria</taxon>
        <taxon>Pseudomonadati</taxon>
        <taxon>Pseudomonadota</taxon>
        <taxon>Alphaproteobacteria</taxon>
        <taxon>Sphingomonadales</taxon>
        <taxon>Sphingomonadaceae</taxon>
        <taxon>Sphingomonas</taxon>
    </lineage>
</organism>